<protein>
    <recommendedName>
        <fullName evidence="3">ABC transporter ATP-binding protein</fullName>
    </recommendedName>
</protein>
<sequence>ILDEPLVALDLGMRELFLSWLGRIVDSGGTAIVSTHEIEPFLDQVGGVIVMRAGRPTVHALPTTGIPAQLAVWARGAD</sequence>
<feature type="non-terminal residue" evidence="1">
    <location>
        <position position="1"/>
    </location>
</feature>
<proteinExistence type="predicted"/>
<dbReference type="SUPFAM" id="SSF52540">
    <property type="entry name" value="P-loop containing nucleoside triphosphate hydrolases"/>
    <property type="match status" value="1"/>
</dbReference>
<gene>
    <name evidence="1" type="ORF">KC729_02310</name>
</gene>
<evidence type="ECO:0000313" key="1">
    <source>
        <dbReference type="EMBL" id="MCA9726485.1"/>
    </source>
</evidence>
<dbReference type="Gene3D" id="3.40.50.300">
    <property type="entry name" value="P-loop containing nucleotide triphosphate hydrolases"/>
    <property type="match status" value="1"/>
</dbReference>
<dbReference type="EMBL" id="JAGQHR010000035">
    <property type="protein sequence ID" value="MCA9726485.1"/>
    <property type="molecule type" value="Genomic_DNA"/>
</dbReference>
<reference evidence="1" key="1">
    <citation type="submission" date="2020-04" db="EMBL/GenBank/DDBJ databases">
        <authorList>
            <person name="Zhang T."/>
        </authorList>
    </citation>
    <scope>NUCLEOTIDE SEQUENCE</scope>
    <source>
        <strain evidence="1">HKST-UBA01</strain>
    </source>
</reference>
<dbReference type="InterPro" id="IPR027417">
    <property type="entry name" value="P-loop_NTPase"/>
</dbReference>
<organism evidence="1 2">
    <name type="scientific">Eiseniibacteriota bacterium</name>
    <dbReference type="NCBI Taxonomy" id="2212470"/>
    <lineage>
        <taxon>Bacteria</taxon>
        <taxon>Candidatus Eiseniibacteriota</taxon>
    </lineage>
</organism>
<evidence type="ECO:0000313" key="2">
    <source>
        <dbReference type="Proteomes" id="UP000697710"/>
    </source>
</evidence>
<evidence type="ECO:0008006" key="3">
    <source>
        <dbReference type="Google" id="ProtNLM"/>
    </source>
</evidence>
<reference evidence="1" key="2">
    <citation type="journal article" date="2021" name="Microbiome">
        <title>Successional dynamics and alternative stable states in a saline activated sludge microbial community over 9 years.</title>
        <authorList>
            <person name="Wang Y."/>
            <person name="Ye J."/>
            <person name="Ju F."/>
            <person name="Liu L."/>
            <person name="Boyd J.A."/>
            <person name="Deng Y."/>
            <person name="Parks D.H."/>
            <person name="Jiang X."/>
            <person name="Yin X."/>
            <person name="Woodcroft B.J."/>
            <person name="Tyson G.W."/>
            <person name="Hugenholtz P."/>
            <person name="Polz M.F."/>
            <person name="Zhang T."/>
        </authorList>
    </citation>
    <scope>NUCLEOTIDE SEQUENCE</scope>
    <source>
        <strain evidence="1">HKST-UBA01</strain>
    </source>
</reference>
<dbReference type="AlphaFoldDB" id="A0A956LYC6"/>
<comment type="caution">
    <text evidence="1">The sequence shown here is derived from an EMBL/GenBank/DDBJ whole genome shotgun (WGS) entry which is preliminary data.</text>
</comment>
<accession>A0A956LYC6</accession>
<name>A0A956LYC6_UNCEI</name>
<dbReference type="Proteomes" id="UP000697710">
    <property type="component" value="Unassembled WGS sequence"/>
</dbReference>